<organism evidence="1 2">
    <name type="scientific">Petralouisia muris</name>
    <dbReference type="NCBI Taxonomy" id="3032872"/>
    <lineage>
        <taxon>Bacteria</taxon>
        <taxon>Bacillati</taxon>
        <taxon>Bacillota</taxon>
        <taxon>Clostridia</taxon>
        <taxon>Lachnospirales</taxon>
        <taxon>Lachnospiraceae</taxon>
        <taxon>Petralouisia</taxon>
    </lineage>
</organism>
<evidence type="ECO:0000313" key="1">
    <source>
        <dbReference type="EMBL" id="TGY97871.1"/>
    </source>
</evidence>
<dbReference type="Proteomes" id="UP000304953">
    <property type="component" value="Unassembled WGS sequence"/>
</dbReference>
<accession>A0AC61S1M7</accession>
<proteinExistence type="predicted"/>
<gene>
    <name evidence="1" type="ORF">E5329_03220</name>
</gene>
<reference evidence="1" key="1">
    <citation type="submission" date="2019-04" db="EMBL/GenBank/DDBJ databases">
        <title>Microbes associate with the intestines of laboratory mice.</title>
        <authorList>
            <person name="Navarre W."/>
            <person name="Wong E."/>
            <person name="Huang K."/>
            <person name="Tropini C."/>
            <person name="Ng K."/>
            <person name="Yu B."/>
        </authorList>
    </citation>
    <scope>NUCLEOTIDE SEQUENCE</scope>
    <source>
        <strain evidence="1">NM01_1-7b</strain>
    </source>
</reference>
<keyword evidence="2" id="KW-1185">Reference proteome</keyword>
<sequence>MMESLAMYLRLSIEDDGDKDESNSISNQRKQIYKYIHHDSKLSKYEVVEFCDDGYSGTNMERPGMQKMLKEVKANKIRCIIVKDMSRFSRDYIEMGTYLNQIFPFMGIRFISINDRYDSREHHGNTIEIDTAFQTLLYDLYSKDVSVKVKASFENKCANGEYVFGQVPFGYEKSKEVKNAVVVNESEAVIVRYIFSLAMQGKSSTQIARQLHEENVPTIMQMRKPDKEYTDGKVHSWSENSVRRMLNNRFYLGEMAYGKSVRKSVGSKNGVSVPMEDWKVIKDHHEALISEEIFMQLSLFRPDYSTKRNREKHPLTGKLYCGGCGYSLNYKPLTGKNRYRRFECRKHALLQIPECCTYISADILEETVLFMLNKELMLRGDAVKQSQSLTSFQKAGIASLKKKLEKYQSEMKQARERKDSLYERYALSGLTKEAYQNDSNEISEQIALLSVKIEEITGKLAVMEAEYQKTEEDMKQIIRYSHIDKLTQDVVDTFIKKVYAYKDKRVEIEWNFSVDQGISQAKST</sequence>
<evidence type="ECO:0000313" key="2">
    <source>
        <dbReference type="Proteomes" id="UP000304953"/>
    </source>
</evidence>
<dbReference type="EMBL" id="SRYA01000004">
    <property type="protein sequence ID" value="TGY97871.1"/>
    <property type="molecule type" value="Genomic_DNA"/>
</dbReference>
<protein>
    <submittedName>
        <fullName evidence="1">Recombinase</fullName>
    </submittedName>
</protein>
<name>A0AC61S1M7_9FIRM</name>
<comment type="caution">
    <text evidence="1">The sequence shown here is derived from an EMBL/GenBank/DDBJ whole genome shotgun (WGS) entry which is preliminary data.</text>
</comment>